<dbReference type="Proteomes" id="UP000519972">
    <property type="component" value="Unassembled WGS sequence"/>
</dbReference>
<proteinExistence type="predicted"/>
<evidence type="ECO:0000313" key="2">
    <source>
        <dbReference type="Proteomes" id="UP000519972"/>
    </source>
</evidence>
<dbReference type="EMBL" id="JABFCN010000047">
    <property type="protein sequence ID" value="NNU39861.1"/>
    <property type="molecule type" value="Genomic_DNA"/>
</dbReference>
<comment type="caution">
    <text evidence="1">The sequence shown here is derived from an EMBL/GenBank/DDBJ whole genome shotgun (WGS) entry which is preliminary data.</text>
</comment>
<name>A0A7Y3SA48_9HYPH</name>
<protein>
    <submittedName>
        <fullName evidence="1">Uncharacterized protein</fullName>
    </submittedName>
</protein>
<sequence length="52" mass="5924">MMMLRLKRLRNSLSGERHVLVNQVAVAPELKIFYRFPLLSGAIRPAETAESI</sequence>
<reference evidence="1 2" key="1">
    <citation type="submission" date="2020-02" db="EMBL/GenBank/DDBJ databases">
        <authorList>
            <person name="Sun Q."/>
        </authorList>
    </citation>
    <scope>NUCLEOTIDE SEQUENCE [LARGE SCALE GENOMIC DNA]</scope>
    <source>
        <strain evidence="1 2">CCBAU 03386</strain>
    </source>
</reference>
<dbReference type="AlphaFoldDB" id="A0A7Y3SA48"/>
<evidence type="ECO:0000313" key="1">
    <source>
        <dbReference type="EMBL" id="NNU39861.1"/>
    </source>
</evidence>
<accession>A0A7Y3SA48</accession>
<organism evidence="1 2">
    <name type="scientific">Rhizobium sophorae</name>
    <dbReference type="NCBI Taxonomy" id="1535242"/>
    <lineage>
        <taxon>Bacteria</taxon>
        <taxon>Pseudomonadati</taxon>
        <taxon>Pseudomonadota</taxon>
        <taxon>Alphaproteobacteria</taxon>
        <taxon>Hyphomicrobiales</taxon>
        <taxon>Rhizobiaceae</taxon>
        <taxon>Rhizobium/Agrobacterium group</taxon>
        <taxon>Rhizobium</taxon>
    </lineage>
</organism>
<keyword evidence="2" id="KW-1185">Reference proteome</keyword>
<gene>
    <name evidence="1" type="ORF">G9X64_25965</name>
</gene>
<dbReference type="RefSeq" id="WP_171377630.1">
    <property type="nucleotide sequence ID" value="NZ_JABFCN010000047.1"/>
</dbReference>